<evidence type="ECO:0000259" key="1">
    <source>
        <dbReference type="Pfam" id="PF20813"/>
    </source>
</evidence>
<dbReference type="Pfam" id="PF20813">
    <property type="entry name" value="FhbB"/>
    <property type="match status" value="3"/>
</dbReference>
<dbReference type="InterPro" id="IPR049380">
    <property type="entry name" value="FhbB_dom_sf"/>
</dbReference>
<accession>A0A0B7GZJ9</accession>
<dbReference type="RefSeq" id="WP_002697745.1">
    <property type="nucleotide sequence ID" value="NZ_CDNC01000026.1"/>
</dbReference>
<name>A0A0B7GZJ9_TREPH</name>
<evidence type="ECO:0000313" key="2">
    <source>
        <dbReference type="EMBL" id="CEM62415.1"/>
    </source>
</evidence>
<keyword evidence="3" id="KW-1185">Reference proteome</keyword>
<dbReference type="Gene3D" id="6.10.250.2300">
    <property type="match status" value="3"/>
</dbReference>
<gene>
    <name evidence="2" type="ORF">TPHV1_320018</name>
</gene>
<feature type="domain" description="Factor H binding protein B" evidence="1">
    <location>
        <begin position="80"/>
        <end position="159"/>
    </location>
</feature>
<organism evidence="2 3">
    <name type="scientific">Treponema phagedenis</name>
    <dbReference type="NCBI Taxonomy" id="162"/>
    <lineage>
        <taxon>Bacteria</taxon>
        <taxon>Pseudomonadati</taxon>
        <taxon>Spirochaetota</taxon>
        <taxon>Spirochaetia</taxon>
        <taxon>Spirochaetales</taxon>
        <taxon>Treponemataceae</taxon>
        <taxon>Treponema</taxon>
    </lineage>
</organism>
<dbReference type="InterPro" id="IPR049379">
    <property type="entry name" value="FhbB_dom"/>
</dbReference>
<protein>
    <recommendedName>
        <fullName evidence="1">Factor H binding protein B domain-containing protein</fullName>
    </recommendedName>
</protein>
<feature type="domain" description="Factor H binding protein B" evidence="1">
    <location>
        <begin position="173"/>
        <end position="252"/>
    </location>
</feature>
<dbReference type="AlphaFoldDB" id="A0A0B7GZJ9"/>
<proteinExistence type="predicted"/>
<reference evidence="3" key="1">
    <citation type="submission" date="2015-01" db="EMBL/GenBank/DDBJ databases">
        <authorList>
            <person name="Manzoor Shahid"/>
            <person name="Zubair Saima"/>
        </authorList>
    </citation>
    <scope>NUCLEOTIDE SEQUENCE [LARGE SCALE GENOMIC DNA]</scope>
    <source>
        <strain evidence="3">V1</strain>
    </source>
</reference>
<feature type="domain" description="Factor H binding protein B" evidence="1">
    <location>
        <begin position="3"/>
        <end position="64"/>
    </location>
</feature>
<dbReference type="Proteomes" id="UP000042527">
    <property type="component" value="Unassembled WGS sequence"/>
</dbReference>
<dbReference type="EMBL" id="CDNC01000026">
    <property type="protein sequence ID" value="CEM62415.1"/>
    <property type="molecule type" value="Genomic_DNA"/>
</dbReference>
<evidence type="ECO:0000313" key="3">
    <source>
        <dbReference type="Proteomes" id="UP000042527"/>
    </source>
</evidence>
<sequence length="253" mass="28082">MLASLETLANFNDVPAEIVKMHVLLGSANLKAAKSKLKIVDKNEGKPIAKGTTKDALEKRFVLEERHDEQSNLLPNLPSDMNNEQIECYDKFITDLETAAELTDVLPIAVQTSVKVVAKQMEGIQGKTKYTIVDKKPGDSITKGTKKEALQQRFMIEKAKNSSNPVLPVLPNAMSNEQKIYYDTFIFSLATRAAITILPADTVKNMTKTAAEHMENISGTAKYTIKDKMPNMPVLQGTKKEALEKRFVAEKVK</sequence>